<feature type="domain" description="Glycosyl transferase family 1" evidence="6">
    <location>
        <begin position="227"/>
        <end position="388"/>
    </location>
</feature>
<sequence length="670" mass="72168">MYILHMALGGCLSAPPVDYGLTEDTGGHIGYVLGAAMAQAARSDVSRVDIVTRAFDGFGARYLAATERVSEKCSIRRLFTGNPEYLEKEGLAREIAPLGDAFLAQLEAGPRPDVIHAHFADAASIAQRAAERFAIPWIYTPHSLALDKQASLGPDAAELDARIAQERAAIRGASAIIVSSRDEAERQISAYDEDAAGRCHRVNPGVMLAENTGTAAAQQLIAPLLDAPQKPIILAIARPVRKKNLAGLVRAYAESPALQARANLVILAGQREGDGPPGSVMRELTDLARDPRLKGRFALPPRHSQKEVRALYALAARNGVFVNPAFNEPFGLTLVEAAQAGVPLVATRIGGPVDILPEIGQGVLVNPHDGRAIIQACKTQLSTGASEHAADAVPRARALFDWDRWAARSLEIIRGLGARRIAPRRATHLFASDIDGTLTGCATGAREFSRWCSERPHVRFACVTGRSIGEAQRVLAWWNLPEPEVFITSVGSEIWRRGTRGLLLCHDYAARIDRDWLPMEVARIAAELGLASQPDYEQRRWKVSFIGSATQAESLKAAMDAAGLQGHVIASHERFIDVLPAEAGKAAAIRFELARMSLSPDECMVAGDSGNDRDMLEYFAQAVVPSNAYAELAQLRNPGLHRSKLAHARGILDGLRAFETRSAAALTVAA</sequence>
<dbReference type="Pfam" id="PF13579">
    <property type="entry name" value="Glyco_trans_4_4"/>
    <property type="match status" value="1"/>
</dbReference>
<dbReference type="Pfam" id="PF00534">
    <property type="entry name" value="Glycos_transf_1"/>
    <property type="match status" value="1"/>
</dbReference>
<comment type="catalytic activity">
    <reaction evidence="5">
        <text>beta-D-fructose 6-phosphate + UDP-alpha-D-glucose = sucrose 6(F)-phosphate + UDP + H(+)</text>
        <dbReference type="Rhea" id="RHEA:22172"/>
        <dbReference type="ChEBI" id="CHEBI:15378"/>
        <dbReference type="ChEBI" id="CHEBI:57634"/>
        <dbReference type="ChEBI" id="CHEBI:57723"/>
        <dbReference type="ChEBI" id="CHEBI:58223"/>
        <dbReference type="ChEBI" id="CHEBI:58885"/>
        <dbReference type="EC" id="2.4.1.14"/>
    </reaction>
</comment>
<name>A0ABW5U576_9RHOB</name>
<dbReference type="SUPFAM" id="SSF56784">
    <property type="entry name" value="HAD-like"/>
    <property type="match status" value="1"/>
</dbReference>
<dbReference type="Proteomes" id="UP001597474">
    <property type="component" value="Unassembled WGS sequence"/>
</dbReference>
<protein>
    <recommendedName>
        <fullName evidence="2">sucrose-phosphate synthase</fullName>
        <ecNumber evidence="2">2.4.1.14</ecNumber>
    </recommendedName>
</protein>
<evidence type="ECO:0000256" key="5">
    <source>
        <dbReference type="ARBA" id="ARBA00047471"/>
    </source>
</evidence>
<dbReference type="Pfam" id="PF05116">
    <property type="entry name" value="S6PP"/>
    <property type="match status" value="1"/>
</dbReference>
<evidence type="ECO:0000313" key="9">
    <source>
        <dbReference type="EMBL" id="MFD2740572.1"/>
    </source>
</evidence>
<dbReference type="PANTHER" id="PTHR46039:SF5">
    <property type="entry name" value="SUCROSE-PHOSPHATE SYNTHASE 3-RELATED"/>
    <property type="match status" value="1"/>
</dbReference>
<reference evidence="10" key="1">
    <citation type="journal article" date="2019" name="Int. J. Syst. Evol. Microbiol.">
        <title>The Global Catalogue of Microorganisms (GCM) 10K type strain sequencing project: providing services to taxonomists for standard genome sequencing and annotation.</title>
        <authorList>
            <consortium name="The Broad Institute Genomics Platform"/>
            <consortium name="The Broad Institute Genome Sequencing Center for Infectious Disease"/>
            <person name="Wu L."/>
            <person name="Ma J."/>
        </authorList>
    </citation>
    <scope>NUCLEOTIDE SEQUENCE [LARGE SCALE GENOMIC DNA]</scope>
    <source>
        <strain evidence="10">TISTR 2562</strain>
    </source>
</reference>
<proteinExistence type="inferred from homology"/>
<dbReference type="EC" id="2.4.1.14" evidence="2"/>
<dbReference type="SFLD" id="SFLDS00003">
    <property type="entry name" value="Haloacid_Dehalogenase"/>
    <property type="match status" value="1"/>
</dbReference>
<evidence type="ECO:0000259" key="6">
    <source>
        <dbReference type="Pfam" id="PF00534"/>
    </source>
</evidence>
<dbReference type="Gene3D" id="3.40.50.2000">
    <property type="entry name" value="Glycogen Phosphorylase B"/>
    <property type="match status" value="2"/>
</dbReference>
<dbReference type="InterPro" id="IPR044161">
    <property type="entry name" value="SPS"/>
</dbReference>
<keyword evidence="4" id="KW-0808">Transferase</keyword>
<evidence type="ECO:0000256" key="4">
    <source>
        <dbReference type="ARBA" id="ARBA00022679"/>
    </source>
</evidence>
<dbReference type="RefSeq" id="WP_386375106.1">
    <property type="nucleotide sequence ID" value="NZ_JBHUMP010000011.1"/>
</dbReference>
<feature type="domain" description="Sucrose phosphatase-like" evidence="7">
    <location>
        <begin position="428"/>
        <end position="658"/>
    </location>
</feature>
<gene>
    <name evidence="9" type="ORF">ACFSUD_13370</name>
</gene>
<evidence type="ECO:0000259" key="7">
    <source>
        <dbReference type="Pfam" id="PF05116"/>
    </source>
</evidence>
<dbReference type="GO" id="GO:0016787">
    <property type="term" value="F:hydrolase activity"/>
    <property type="evidence" value="ECO:0007669"/>
    <property type="project" value="UniProtKB-KW"/>
</dbReference>
<evidence type="ECO:0000256" key="2">
    <source>
        <dbReference type="ARBA" id="ARBA00012536"/>
    </source>
</evidence>
<accession>A0ABW5U576</accession>
<evidence type="ECO:0000256" key="1">
    <source>
        <dbReference type="ARBA" id="ARBA00006530"/>
    </source>
</evidence>
<dbReference type="SFLD" id="SFLDG01140">
    <property type="entry name" value="C2.B:_Phosphomannomutase_and_P"/>
    <property type="match status" value="1"/>
</dbReference>
<dbReference type="Gene3D" id="3.90.1070.10">
    <property type="match status" value="1"/>
</dbReference>
<dbReference type="InterPro" id="IPR036412">
    <property type="entry name" value="HAD-like_sf"/>
</dbReference>
<keyword evidence="10" id="KW-1185">Reference proteome</keyword>
<keyword evidence="9" id="KW-0378">Hydrolase</keyword>
<comment type="caution">
    <text evidence="9">The sequence shown here is derived from an EMBL/GenBank/DDBJ whole genome shotgun (WGS) entry which is preliminary data.</text>
</comment>
<keyword evidence="3" id="KW-0328">Glycosyltransferase</keyword>
<organism evidence="9 10">
    <name type="scientific">Sulfitobacter aestuarii</name>
    <dbReference type="NCBI Taxonomy" id="2161676"/>
    <lineage>
        <taxon>Bacteria</taxon>
        <taxon>Pseudomonadati</taxon>
        <taxon>Pseudomonadota</taxon>
        <taxon>Alphaproteobacteria</taxon>
        <taxon>Rhodobacterales</taxon>
        <taxon>Roseobacteraceae</taxon>
        <taxon>Sulfitobacter</taxon>
    </lineage>
</organism>
<dbReference type="SFLD" id="SFLDG01141">
    <property type="entry name" value="C2.B.1:_Sucrose_Phosphatase_Li"/>
    <property type="match status" value="1"/>
</dbReference>
<dbReference type="SUPFAM" id="SSF53756">
    <property type="entry name" value="UDP-Glycosyltransferase/glycogen phosphorylase"/>
    <property type="match status" value="1"/>
</dbReference>
<dbReference type="EMBL" id="JBHUMP010000011">
    <property type="protein sequence ID" value="MFD2740572.1"/>
    <property type="molecule type" value="Genomic_DNA"/>
</dbReference>
<dbReference type="PANTHER" id="PTHR46039">
    <property type="entry name" value="SUCROSE-PHOSPHATE SYNTHASE 3-RELATED"/>
    <property type="match status" value="1"/>
</dbReference>
<dbReference type="InterPro" id="IPR023214">
    <property type="entry name" value="HAD_sf"/>
</dbReference>
<dbReference type="InterPro" id="IPR028098">
    <property type="entry name" value="Glyco_trans_4-like_N"/>
</dbReference>
<dbReference type="InterPro" id="IPR001296">
    <property type="entry name" value="Glyco_trans_1"/>
</dbReference>
<dbReference type="InterPro" id="IPR006380">
    <property type="entry name" value="SPP-like_dom"/>
</dbReference>
<feature type="domain" description="Glycosyltransferase subfamily 4-like N-terminal" evidence="8">
    <location>
        <begin position="37"/>
        <end position="186"/>
    </location>
</feature>
<dbReference type="Gene3D" id="3.40.50.1000">
    <property type="entry name" value="HAD superfamily/HAD-like"/>
    <property type="match status" value="1"/>
</dbReference>
<evidence type="ECO:0000313" key="10">
    <source>
        <dbReference type="Proteomes" id="UP001597474"/>
    </source>
</evidence>
<comment type="similarity">
    <text evidence="1">Belongs to the glycosyltransferase 1 family.</text>
</comment>
<evidence type="ECO:0000256" key="3">
    <source>
        <dbReference type="ARBA" id="ARBA00022676"/>
    </source>
</evidence>
<evidence type="ECO:0000259" key="8">
    <source>
        <dbReference type="Pfam" id="PF13579"/>
    </source>
</evidence>